<dbReference type="PANTHER" id="PTHR43429">
    <property type="entry name" value="PYRIDINE NUCLEOTIDE-DISULFIDE OXIDOREDUCTASE DOMAIN-CONTAINING"/>
    <property type="match status" value="1"/>
</dbReference>
<comment type="cofactor">
    <cofactor evidence="1">
        <name>FAD</name>
        <dbReference type="ChEBI" id="CHEBI:57692"/>
    </cofactor>
</comment>
<gene>
    <name evidence="6" type="ORF">J2T57_002551</name>
</gene>
<evidence type="ECO:0000256" key="3">
    <source>
        <dbReference type="ARBA" id="ARBA00022630"/>
    </source>
</evidence>
<evidence type="ECO:0000313" key="7">
    <source>
        <dbReference type="Proteomes" id="UP001205843"/>
    </source>
</evidence>
<keyword evidence="4" id="KW-0274">FAD</keyword>
<feature type="domain" description="FAD/NAD(P)-binding" evidence="5">
    <location>
        <begin position="2"/>
        <end position="282"/>
    </location>
</feature>
<evidence type="ECO:0000256" key="4">
    <source>
        <dbReference type="ARBA" id="ARBA00022827"/>
    </source>
</evidence>
<protein>
    <submittedName>
        <fullName evidence="6">NADPH-dependent 2,4-dienoyl-CoA reductase/sulfur reductase-like enzyme</fullName>
    </submittedName>
</protein>
<name>A0AAE3G634_9GAMM</name>
<dbReference type="Proteomes" id="UP001205843">
    <property type="component" value="Unassembled WGS sequence"/>
</dbReference>
<dbReference type="InterPro" id="IPR023753">
    <property type="entry name" value="FAD/NAD-binding_dom"/>
</dbReference>
<dbReference type="InterPro" id="IPR036188">
    <property type="entry name" value="FAD/NAD-bd_sf"/>
</dbReference>
<keyword evidence="7" id="KW-1185">Reference proteome</keyword>
<comment type="similarity">
    <text evidence="2">Belongs to the FAD-dependent oxidoreductase family.</text>
</comment>
<organism evidence="6 7">
    <name type="scientific">Natronocella acetinitrilica</name>
    <dbReference type="NCBI Taxonomy" id="414046"/>
    <lineage>
        <taxon>Bacteria</taxon>
        <taxon>Pseudomonadati</taxon>
        <taxon>Pseudomonadota</taxon>
        <taxon>Gammaproteobacteria</taxon>
        <taxon>Chromatiales</taxon>
        <taxon>Ectothiorhodospiraceae</taxon>
        <taxon>Natronocella</taxon>
    </lineage>
</organism>
<dbReference type="Gene3D" id="3.50.50.60">
    <property type="entry name" value="FAD/NAD(P)-binding domain"/>
    <property type="match status" value="2"/>
</dbReference>
<dbReference type="EMBL" id="JALJXV010000006">
    <property type="protein sequence ID" value="MCP1675401.1"/>
    <property type="molecule type" value="Genomic_DNA"/>
</dbReference>
<dbReference type="PANTHER" id="PTHR43429:SF3">
    <property type="entry name" value="NITRITE REDUCTASE [NAD(P)H]"/>
    <property type="match status" value="1"/>
</dbReference>
<evidence type="ECO:0000259" key="5">
    <source>
        <dbReference type="Pfam" id="PF07992"/>
    </source>
</evidence>
<dbReference type="InterPro" id="IPR050260">
    <property type="entry name" value="FAD-bd_OxRdtase"/>
</dbReference>
<dbReference type="AlphaFoldDB" id="A0AAE3G634"/>
<evidence type="ECO:0000256" key="2">
    <source>
        <dbReference type="ARBA" id="ARBA00006442"/>
    </source>
</evidence>
<dbReference type="GO" id="GO:0016491">
    <property type="term" value="F:oxidoreductase activity"/>
    <property type="evidence" value="ECO:0007669"/>
    <property type="project" value="InterPro"/>
</dbReference>
<reference evidence="6" key="1">
    <citation type="submission" date="2022-03" db="EMBL/GenBank/DDBJ databases">
        <title>Genomic Encyclopedia of Type Strains, Phase III (KMG-III): the genomes of soil and plant-associated and newly described type strains.</title>
        <authorList>
            <person name="Whitman W."/>
        </authorList>
    </citation>
    <scope>NUCLEOTIDE SEQUENCE</scope>
    <source>
        <strain evidence="6">ANL 6-2</strain>
    </source>
</reference>
<evidence type="ECO:0000256" key="1">
    <source>
        <dbReference type="ARBA" id="ARBA00001974"/>
    </source>
</evidence>
<dbReference type="SUPFAM" id="SSF51905">
    <property type="entry name" value="FAD/NAD(P)-binding domain"/>
    <property type="match status" value="1"/>
</dbReference>
<dbReference type="Pfam" id="PF07992">
    <property type="entry name" value="Pyr_redox_2"/>
    <property type="match status" value="1"/>
</dbReference>
<accession>A0AAE3G634</accession>
<dbReference type="PRINTS" id="PR00368">
    <property type="entry name" value="FADPNR"/>
</dbReference>
<proteinExistence type="inferred from homology"/>
<comment type="caution">
    <text evidence="6">The sequence shown here is derived from an EMBL/GenBank/DDBJ whole genome shotgun (WGS) entry which is preliminary data.</text>
</comment>
<sequence length="425" mass="45660">MRHVIVGAGPAGVVAAESLRKIDADSDIVLLSGEPEPPYSRMAIPYLLIDQIDEKGTHLRKDAGYFESKGIDVRHGWVDSLDADKHQLKLQGGDTLDYDKLLLATGSHPVIPPIPGVDRENVHTCWTLADARQILSKAGAGSHVVLIGAGFIGCIILESLALRKTHLTVVEQQDRMVPRMMNDKAGGLIKRWCEDKGVAVHTDTKVEGVDQGTGGHPLAVKLDHGESIPADLVIVCVGVASNTGFLDGSGIRLDQGILVDRHLQSSLPDVYAAGDVAQGLDFSTGNYAVHAVQPTAADHGRVVASNMAGRPQLHQGSVNMNVLDTLGLISSSFGLWMGTDGGDSAELYSPERFRYLNLQFEDDRLVGASALGLTEHVGVIRGLIQSRVRLRGWKDKLKDDPTRLMEAYLANTQAIGHNAQVLKPA</sequence>
<dbReference type="RefSeq" id="WP_253478827.1">
    <property type="nucleotide sequence ID" value="NZ_JALJXV010000006.1"/>
</dbReference>
<keyword evidence="3" id="KW-0285">Flavoprotein</keyword>
<evidence type="ECO:0000313" key="6">
    <source>
        <dbReference type="EMBL" id="MCP1675401.1"/>
    </source>
</evidence>
<dbReference type="PRINTS" id="PR00411">
    <property type="entry name" value="PNDRDTASEI"/>
</dbReference>